<organism evidence="2 3">
    <name type="scientific">Bombyx mori</name>
    <name type="common">Silk moth</name>
    <dbReference type="NCBI Taxonomy" id="7091"/>
    <lineage>
        <taxon>Eukaryota</taxon>
        <taxon>Metazoa</taxon>
        <taxon>Ecdysozoa</taxon>
        <taxon>Arthropoda</taxon>
        <taxon>Hexapoda</taxon>
        <taxon>Insecta</taxon>
        <taxon>Pterygota</taxon>
        <taxon>Neoptera</taxon>
        <taxon>Endopterygota</taxon>
        <taxon>Lepidoptera</taxon>
        <taxon>Glossata</taxon>
        <taxon>Ditrysia</taxon>
        <taxon>Bombycoidea</taxon>
        <taxon>Bombycidae</taxon>
        <taxon>Bombycinae</taxon>
        <taxon>Bombyx</taxon>
    </lineage>
</organism>
<accession>A0A8R2R0E7</accession>
<dbReference type="AlphaFoldDB" id="A0A8R2R0E7"/>
<feature type="signal peptide" evidence="1">
    <location>
        <begin position="1"/>
        <end position="18"/>
    </location>
</feature>
<feature type="chain" id="PRO_5035947770" evidence="1">
    <location>
        <begin position="19"/>
        <end position="252"/>
    </location>
</feature>
<dbReference type="EnsemblMetazoa" id="XM_038016714.1">
    <property type="protein sequence ID" value="XP_037872642.1"/>
    <property type="gene ID" value="LOC119629751"/>
</dbReference>
<sequence>MVHAAFILITLSLASIEAHEIGKSMNHVPSISRSVVNLGKMDISIHFNGNPDNPKQAGDLFPVSNSVNVPKSESTEGCSCSKYHENKETLMPNPLDIVSKILRNDDLFLNKNMITSPQCCDTHGHEETIYFEFTPNRINPLNNMNTEIYPPLLFDSIVPKRTSTVRPKAVDIFLFPKRKDMVTVDYPKDKPKKTLPNPDIQIVGDKTIKSDFKLAFPSSSVKKDLGVKPVKEGLKEEIQKIREEGNVKANVV</sequence>
<dbReference type="Proteomes" id="UP000005204">
    <property type="component" value="Unassembled WGS sequence"/>
</dbReference>
<evidence type="ECO:0000313" key="2">
    <source>
        <dbReference type="EnsemblMetazoa" id="XP_037872642.1"/>
    </source>
</evidence>
<reference evidence="2" key="2">
    <citation type="submission" date="2022-06" db="UniProtKB">
        <authorList>
            <consortium name="EnsemblMetazoa"/>
        </authorList>
    </citation>
    <scope>IDENTIFICATION</scope>
    <source>
        <strain evidence="2">p50T (Dazao)</strain>
    </source>
</reference>
<keyword evidence="1" id="KW-0732">Signal</keyword>
<reference evidence="3" key="1">
    <citation type="journal article" date="2008" name="Insect Biochem. Mol. Biol.">
        <title>The genome of a lepidopteran model insect, the silkworm Bombyx mori.</title>
        <authorList>
            <consortium name="International Silkworm Genome Consortium"/>
        </authorList>
    </citation>
    <scope>NUCLEOTIDE SEQUENCE [LARGE SCALE GENOMIC DNA]</scope>
    <source>
        <strain evidence="3">p50T</strain>
    </source>
</reference>
<evidence type="ECO:0000256" key="1">
    <source>
        <dbReference type="SAM" id="SignalP"/>
    </source>
</evidence>
<proteinExistence type="predicted"/>
<protein>
    <submittedName>
        <fullName evidence="2">Uncharacterized protein</fullName>
    </submittedName>
</protein>
<evidence type="ECO:0000313" key="3">
    <source>
        <dbReference type="Proteomes" id="UP000005204"/>
    </source>
</evidence>
<keyword evidence="3" id="KW-1185">Reference proteome</keyword>
<name>A0A8R2R0E7_BOMMO</name>